<proteinExistence type="predicted"/>
<evidence type="ECO:0000313" key="2">
    <source>
        <dbReference type="Proteomes" id="UP000351155"/>
    </source>
</evidence>
<sequence>MVVNDHHLDFAGFEIVLQRGTRTFVGEERRRLCHVANLDRSRGVVLGVIGRQQNVSAWAIIVFTTLASLTSNSIIAPSCSIAPTLVTR</sequence>
<dbReference type="AlphaFoldDB" id="A0A484Y2A9"/>
<dbReference type="EMBL" id="CAADIW010000023">
    <property type="protein sequence ID" value="VFS30241.1"/>
    <property type="molecule type" value="Genomic_DNA"/>
</dbReference>
<accession>A0A484Y2A9</accession>
<name>A0A484Y2A9_9ENTR</name>
<gene>
    <name evidence="1" type="ORF">NCTC12126_02922</name>
</gene>
<evidence type="ECO:0000313" key="1">
    <source>
        <dbReference type="EMBL" id="VFS30241.1"/>
    </source>
</evidence>
<organism evidence="1 2">
    <name type="scientific">Enterobacter cancerogenus</name>
    <dbReference type="NCBI Taxonomy" id="69218"/>
    <lineage>
        <taxon>Bacteria</taxon>
        <taxon>Pseudomonadati</taxon>
        <taxon>Pseudomonadota</taxon>
        <taxon>Gammaproteobacteria</taxon>
        <taxon>Enterobacterales</taxon>
        <taxon>Enterobacteriaceae</taxon>
        <taxon>Enterobacter</taxon>
        <taxon>Enterobacter cloacae complex</taxon>
    </lineage>
</organism>
<dbReference type="Proteomes" id="UP000351155">
    <property type="component" value="Unassembled WGS sequence"/>
</dbReference>
<protein>
    <submittedName>
        <fullName evidence="1">Uncharacterized protein</fullName>
    </submittedName>
</protein>
<reference evidence="1 2" key="1">
    <citation type="submission" date="2019-03" db="EMBL/GenBank/DDBJ databases">
        <authorList>
            <consortium name="Pathogen Informatics"/>
        </authorList>
    </citation>
    <scope>NUCLEOTIDE SEQUENCE [LARGE SCALE GENOMIC DNA]</scope>
    <source>
        <strain evidence="1 2">NCTC12126</strain>
    </source>
</reference>